<dbReference type="EMBL" id="CP143787">
    <property type="protein sequence ID" value="WVN88317.1"/>
    <property type="molecule type" value="Genomic_DNA"/>
</dbReference>
<evidence type="ECO:0000313" key="8">
    <source>
        <dbReference type="Proteomes" id="UP000094043"/>
    </source>
</evidence>
<comment type="subcellular location">
    <subcellularLocation>
        <location evidence="1">Nucleus</location>
    </subcellularLocation>
</comment>
<dbReference type="InterPro" id="IPR029525">
    <property type="entry name" value="INO80C/Ies6"/>
</dbReference>
<evidence type="ECO:0000256" key="2">
    <source>
        <dbReference type="ARBA" id="ARBA00023015"/>
    </source>
</evidence>
<name>A0AAJ8JU06_9TREE</name>
<keyword evidence="8" id="KW-1185">Reference proteome</keyword>
<evidence type="ECO:0000313" key="7">
    <source>
        <dbReference type="EMBL" id="WVN88317.1"/>
    </source>
</evidence>
<dbReference type="Pfam" id="PF08265">
    <property type="entry name" value="YL1_C"/>
    <property type="match status" value="1"/>
</dbReference>
<keyword evidence="2" id="KW-0805">Transcription regulation</keyword>
<dbReference type="Proteomes" id="UP000094043">
    <property type="component" value="Chromosome 4"/>
</dbReference>
<dbReference type="SMART" id="SM00993">
    <property type="entry name" value="YL1_C"/>
    <property type="match status" value="1"/>
</dbReference>
<evidence type="ECO:0000259" key="6">
    <source>
        <dbReference type="SMART" id="SM00993"/>
    </source>
</evidence>
<evidence type="ECO:0000256" key="1">
    <source>
        <dbReference type="ARBA" id="ARBA00004123"/>
    </source>
</evidence>
<evidence type="ECO:0000256" key="4">
    <source>
        <dbReference type="ARBA" id="ARBA00023242"/>
    </source>
</evidence>
<dbReference type="InterPro" id="IPR013272">
    <property type="entry name" value="Vps72/YL1_C"/>
</dbReference>
<proteinExistence type="predicted"/>
<gene>
    <name evidence="7" type="ORF">L203_103522</name>
</gene>
<dbReference type="KEGG" id="cdep:91087733"/>
<reference evidence="7" key="2">
    <citation type="journal article" date="2022" name="Elife">
        <title>Obligate sexual reproduction of a homothallic fungus closely related to the Cryptococcus pathogenic species complex.</title>
        <authorList>
            <person name="Passer A.R."/>
            <person name="Clancey S.A."/>
            <person name="Shea T."/>
            <person name="David-Palma M."/>
            <person name="Averette A.F."/>
            <person name="Boekhout T."/>
            <person name="Porcel B.M."/>
            <person name="Nowrousian M."/>
            <person name="Cuomo C.A."/>
            <person name="Sun S."/>
            <person name="Heitman J."/>
            <person name="Coelho M.A."/>
        </authorList>
    </citation>
    <scope>NUCLEOTIDE SEQUENCE</scope>
    <source>
        <strain evidence="7">CBS 7841</strain>
    </source>
</reference>
<sequence length="262" mass="28519">MEMFLISVVTPSKPLGKSISRKSNTSTPAPSEDGNSIPIAAIIERLSYADTPRPFKSPGFQSCLPSRTATTSTTTVKKNVKQILALERERLSGGDGFLSAAHVGMKKRGETIVLGKKKKGAAKKNNIQNLLKGKMKREAEDEGTETPTGDSEAPSGTVTPSQQQEEDEELDLEAADKLYSQGESQDEQKSQKEIITYMTPAAPPSLLPAKKYCDITGLYAKYTDPKTKLRYKGLEVWHVVRSLGPGADQSYLALRNAQTSLK</sequence>
<evidence type="ECO:0000256" key="3">
    <source>
        <dbReference type="ARBA" id="ARBA00023163"/>
    </source>
</evidence>
<dbReference type="PANTHER" id="PTHR31200:SF1">
    <property type="entry name" value="INO80 COMPLEX SUBUNIT C"/>
    <property type="match status" value="1"/>
</dbReference>
<evidence type="ECO:0000256" key="5">
    <source>
        <dbReference type="SAM" id="MobiDB-lite"/>
    </source>
</evidence>
<feature type="region of interest" description="Disordered" evidence="5">
    <location>
        <begin position="124"/>
        <end position="190"/>
    </location>
</feature>
<feature type="domain" description="Vps72/YL1 C-terminal" evidence="6">
    <location>
        <begin position="211"/>
        <end position="240"/>
    </location>
</feature>
<reference evidence="7" key="3">
    <citation type="submission" date="2024-01" db="EMBL/GenBank/DDBJ databases">
        <authorList>
            <person name="Coelho M.A."/>
            <person name="David-Palma M."/>
            <person name="Shea T."/>
            <person name="Sun S."/>
            <person name="Cuomo C.A."/>
            <person name="Heitman J."/>
        </authorList>
    </citation>
    <scope>NUCLEOTIDE SEQUENCE</scope>
    <source>
        <strain evidence="7">CBS 7841</strain>
    </source>
</reference>
<dbReference type="AlphaFoldDB" id="A0AAJ8JU06"/>
<dbReference type="GeneID" id="91087733"/>
<dbReference type="GO" id="GO:0006338">
    <property type="term" value="P:chromatin remodeling"/>
    <property type="evidence" value="ECO:0007669"/>
    <property type="project" value="InterPro"/>
</dbReference>
<feature type="compositionally biased region" description="Polar residues" evidence="5">
    <location>
        <begin position="145"/>
        <end position="161"/>
    </location>
</feature>
<keyword evidence="4" id="KW-0539">Nucleus</keyword>
<feature type="region of interest" description="Disordered" evidence="5">
    <location>
        <begin position="13"/>
        <end position="35"/>
    </location>
</feature>
<reference evidence="7" key="1">
    <citation type="submission" date="2016-06" db="EMBL/GenBank/DDBJ databases">
        <authorList>
            <person name="Cuomo C."/>
            <person name="Litvintseva A."/>
            <person name="Heitman J."/>
            <person name="Chen Y."/>
            <person name="Sun S."/>
            <person name="Springer D."/>
            <person name="Dromer F."/>
            <person name="Young S."/>
            <person name="Zeng Q."/>
            <person name="Chapman S."/>
            <person name="Gujja S."/>
            <person name="Saif S."/>
            <person name="Birren B."/>
        </authorList>
    </citation>
    <scope>NUCLEOTIDE SEQUENCE</scope>
    <source>
        <strain evidence="7">CBS 7841</strain>
    </source>
</reference>
<keyword evidence="3" id="KW-0804">Transcription</keyword>
<organism evidence="7 8">
    <name type="scientific">Cryptococcus depauperatus CBS 7841</name>
    <dbReference type="NCBI Taxonomy" id="1295531"/>
    <lineage>
        <taxon>Eukaryota</taxon>
        <taxon>Fungi</taxon>
        <taxon>Dikarya</taxon>
        <taxon>Basidiomycota</taxon>
        <taxon>Agaricomycotina</taxon>
        <taxon>Tremellomycetes</taxon>
        <taxon>Tremellales</taxon>
        <taxon>Cryptococcaceae</taxon>
        <taxon>Cryptococcus</taxon>
    </lineage>
</organism>
<dbReference type="PANTHER" id="PTHR31200">
    <property type="entry name" value="INO80 COMPLEX SUBUNIT C"/>
    <property type="match status" value="1"/>
</dbReference>
<dbReference type="GO" id="GO:0031011">
    <property type="term" value="C:Ino80 complex"/>
    <property type="evidence" value="ECO:0007669"/>
    <property type="project" value="InterPro"/>
</dbReference>
<protein>
    <recommendedName>
        <fullName evidence="6">Vps72/YL1 C-terminal domain-containing protein</fullName>
    </recommendedName>
</protein>
<feature type="compositionally biased region" description="Acidic residues" evidence="5">
    <location>
        <begin position="164"/>
        <end position="173"/>
    </location>
</feature>
<dbReference type="RefSeq" id="XP_066069017.1">
    <property type="nucleotide sequence ID" value="XM_066212920.1"/>
</dbReference>
<accession>A0AAJ8JU06</accession>